<dbReference type="SMR" id="A0A7J6ED94"/>
<sequence>MVKKLDCDEEHPKDFDGAKDIDLFDMLNFPLEDVEVDIGKDDWNNIPLPDLPLDYCLSFPVGVGVFPNDTSKPNKILPTSYEKSCRLKQLPTASSAAETESTIKSSNAGSKLLSHDSTDVKSVRLFNSSSPVSTLESTNAYFTENQRHVDKKFIAPKRRARSKRQRFSNLDRLRSLSFFPPTCSSFASVYPESDSGTVDDGKMFKPCVKKPVRKGGGETRNNKLKEPNTTTTTTTKRCTHCQVTSTPQWREGPSGPKTLCNACGVRYRSGRLFPEYRPAASPTFIPSVHSNSHKKVIEMRNKGGGTSVEHNYGSQPGNSVRHVFD</sequence>
<dbReference type="EMBL" id="JAATIP010000253">
    <property type="protein sequence ID" value="KAF4356403.1"/>
    <property type="molecule type" value="Genomic_DNA"/>
</dbReference>
<keyword evidence="8" id="KW-0804">Transcription</keyword>
<evidence type="ECO:0000313" key="16">
    <source>
        <dbReference type="Proteomes" id="UP000583929"/>
    </source>
</evidence>
<accession>A0A803PWR4</accession>
<proteinExistence type="inferred from homology"/>
<feature type="region of interest" description="Disordered" evidence="11">
    <location>
        <begin position="303"/>
        <end position="325"/>
    </location>
</feature>
<keyword evidence="2" id="KW-0479">Metal-binding</keyword>
<dbReference type="PROSITE" id="PS50114">
    <property type="entry name" value="GATA_ZN_FINGER_2"/>
    <property type="match status" value="1"/>
</dbReference>
<dbReference type="GO" id="GO:0005634">
    <property type="term" value="C:nucleus"/>
    <property type="evidence" value="ECO:0007669"/>
    <property type="project" value="TreeGrafter"/>
</dbReference>
<evidence type="ECO:0000259" key="12">
    <source>
        <dbReference type="PROSITE" id="PS50114"/>
    </source>
</evidence>
<evidence type="ECO:0000313" key="13">
    <source>
        <dbReference type="EMBL" id="KAF4356403.1"/>
    </source>
</evidence>
<dbReference type="GO" id="GO:0006355">
    <property type="term" value="P:regulation of DNA-templated transcription"/>
    <property type="evidence" value="ECO:0007669"/>
    <property type="project" value="InterPro"/>
</dbReference>
<keyword evidence="3 10" id="KW-0863">Zinc-finger</keyword>
<dbReference type="GO" id="GO:0008270">
    <property type="term" value="F:zinc ion binding"/>
    <property type="evidence" value="ECO:0007669"/>
    <property type="project" value="UniProtKB-KW"/>
</dbReference>
<feature type="compositionally biased region" description="Polar residues" evidence="11">
    <location>
        <begin position="308"/>
        <end position="318"/>
    </location>
</feature>
<evidence type="ECO:0000256" key="3">
    <source>
        <dbReference type="ARBA" id="ARBA00022771"/>
    </source>
</evidence>
<dbReference type="EMBL" id="JAATIQ010000053">
    <property type="protein sequence ID" value="KAF4392303.1"/>
    <property type="molecule type" value="Genomic_DNA"/>
</dbReference>
<organism evidence="13 15">
    <name type="scientific">Cannabis sativa</name>
    <name type="common">Hemp</name>
    <name type="synonym">Marijuana</name>
    <dbReference type="NCBI Taxonomy" id="3483"/>
    <lineage>
        <taxon>Eukaryota</taxon>
        <taxon>Viridiplantae</taxon>
        <taxon>Streptophyta</taxon>
        <taxon>Embryophyta</taxon>
        <taxon>Tracheophyta</taxon>
        <taxon>Spermatophyta</taxon>
        <taxon>Magnoliopsida</taxon>
        <taxon>eudicotyledons</taxon>
        <taxon>Gunneridae</taxon>
        <taxon>Pentapetalae</taxon>
        <taxon>rosids</taxon>
        <taxon>fabids</taxon>
        <taxon>Rosales</taxon>
        <taxon>Cannabaceae</taxon>
        <taxon>Cannabis</taxon>
    </lineage>
</organism>
<dbReference type="Gene3D" id="3.30.50.10">
    <property type="entry name" value="Erythroid Transcription Factor GATA-1, subunit A"/>
    <property type="match status" value="1"/>
</dbReference>
<keyword evidence="9" id="KW-0539">Nucleus</keyword>
<dbReference type="PANTHER" id="PTHR45658:SF134">
    <property type="entry name" value="GATA TYPE ZINC FINGER TRANSCRIPTION FACTOR FAMILY PROTEIN"/>
    <property type="match status" value="1"/>
</dbReference>
<reference evidence="15 16" key="1">
    <citation type="journal article" date="2020" name="bioRxiv">
        <title>Sequence and annotation of 42 cannabis genomes reveals extensive copy number variation in cannabinoid synthesis and pathogen resistance genes.</title>
        <authorList>
            <person name="Mckernan K.J."/>
            <person name="Helbert Y."/>
            <person name="Kane L.T."/>
            <person name="Ebling H."/>
            <person name="Zhang L."/>
            <person name="Liu B."/>
            <person name="Eaton Z."/>
            <person name="Mclaughlin S."/>
            <person name="Kingan S."/>
            <person name="Baybayan P."/>
            <person name="Concepcion G."/>
            <person name="Jordan M."/>
            <person name="Riva A."/>
            <person name="Barbazuk W."/>
            <person name="Harkins T."/>
        </authorList>
    </citation>
    <scope>NUCLEOTIDE SEQUENCE [LARGE SCALE GENOMIC DNA]</scope>
    <source>
        <strain evidence="15 16">cv. Jamaican Lion 4</strain>
        <strain evidence="14">Father</strain>
        <strain evidence="13">Mother</strain>
        <tissue evidence="13">Leaf</tissue>
    </source>
</reference>
<evidence type="ECO:0000256" key="6">
    <source>
        <dbReference type="ARBA" id="ARBA00023125"/>
    </source>
</evidence>
<feature type="region of interest" description="Disordered" evidence="11">
    <location>
        <begin position="92"/>
        <end position="113"/>
    </location>
</feature>
<protein>
    <recommendedName>
        <fullName evidence="12">GATA-type domain-containing protein</fullName>
    </recommendedName>
</protein>
<dbReference type="InterPro" id="IPR000679">
    <property type="entry name" value="Znf_GATA"/>
</dbReference>
<accession>A0A7J6ED94</accession>
<evidence type="ECO:0000256" key="2">
    <source>
        <dbReference type="ARBA" id="ARBA00022723"/>
    </source>
</evidence>
<dbReference type="AlphaFoldDB" id="A0A7J6ED94"/>
<feature type="compositionally biased region" description="Polar residues" evidence="11">
    <location>
        <begin position="92"/>
        <end position="109"/>
    </location>
</feature>
<evidence type="ECO:0000256" key="4">
    <source>
        <dbReference type="ARBA" id="ARBA00022833"/>
    </source>
</evidence>
<dbReference type="PANTHER" id="PTHR45658">
    <property type="entry name" value="GATA TRANSCRIPTION FACTOR"/>
    <property type="match status" value="1"/>
</dbReference>
<dbReference type="GO" id="GO:0043565">
    <property type="term" value="F:sequence-specific DNA binding"/>
    <property type="evidence" value="ECO:0007669"/>
    <property type="project" value="InterPro"/>
</dbReference>
<dbReference type="Proteomes" id="UP000583929">
    <property type="component" value="Unassembled WGS sequence"/>
</dbReference>
<dbReference type="GO" id="GO:0030154">
    <property type="term" value="P:cell differentiation"/>
    <property type="evidence" value="ECO:0007669"/>
    <property type="project" value="TreeGrafter"/>
</dbReference>
<dbReference type="InterPro" id="IPR013088">
    <property type="entry name" value="Znf_NHR/GATA"/>
</dbReference>
<keyword evidence="7" id="KW-0010">Activator</keyword>
<dbReference type="OrthoDB" id="2162994at2759"/>
<name>A0A7J6ED94_CANSA</name>
<evidence type="ECO:0000256" key="10">
    <source>
        <dbReference type="PROSITE-ProRule" id="PRU00094"/>
    </source>
</evidence>
<evidence type="ECO:0000313" key="15">
    <source>
        <dbReference type="Proteomes" id="UP000525078"/>
    </source>
</evidence>
<dbReference type="Pfam" id="PF00320">
    <property type="entry name" value="GATA"/>
    <property type="match status" value="1"/>
</dbReference>
<dbReference type="SMART" id="SM00401">
    <property type="entry name" value="ZnF_GATA"/>
    <property type="match status" value="1"/>
</dbReference>
<keyword evidence="5" id="KW-0805">Transcription regulation</keyword>
<feature type="region of interest" description="Disordered" evidence="11">
    <location>
        <begin position="209"/>
        <end position="232"/>
    </location>
</feature>
<dbReference type="Proteomes" id="UP000525078">
    <property type="component" value="Unassembled WGS sequence"/>
</dbReference>
<evidence type="ECO:0000256" key="5">
    <source>
        <dbReference type="ARBA" id="ARBA00023015"/>
    </source>
</evidence>
<evidence type="ECO:0000256" key="1">
    <source>
        <dbReference type="ARBA" id="ARBA00005694"/>
    </source>
</evidence>
<evidence type="ECO:0000256" key="9">
    <source>
        <dbReference type="ARBA" id="ARBA00023242"/>
    </source>
</evidence>
<evidence type="ECO:0000256" key="7">
    <source>
        <dbReference type="ARBA" id="ARBA00023159"/>
    </source>
</evidence>
<evidence type="ECO:0000313" key="14">
    <source>
        <dbReference type="EMBL" id="KAF4392303.1"/>
    </source>
</evidence>
<feature type="domain" description="GATA-type" evidence="12">
    <location>
        <begin position="232"/>
        <end position="268"/>
    </location>
</feature>
<gene>
    <name evidence="13" type="ORF">F8388_013268</name>
    <name evidence="14" type="ORF">G4B88_005262</name>
</gene>
<feature type="compositionally biased region" description="Basic and acidic residues" evidence="11">
    <location>
        <begin position="215"/>
        <end position="226"/>
    </location>
</feature>
<keyword evidence="4" id="KW-0862">Zinc</keyword>
<dbReference type="InterPro" id="IPR051140">
    <property type="entry name" value="GATA_TF"/>
</dbReference>
<dbReference type="FunFam" id="3.30.50.10:FF:000018">
    <property type="entry name" value="GATA transcription factor"/>
    <property type="match status" value="1"/>
</dbReference>
<evidence type="ECO:0000256" key="11">
    <source>
        <dbReference type="SAM" id="MobiDB-lite"/>
    </source>
</evidence>
<keyword evidence="16" id="KW-1185">Reference proteome</keyword>
<evidence type="ECO:0000256" key="8">
    <source>
        <dbReference type="ARBA" id="ARBA00023163"/>
    </source>
</evidence>
<keyword evidence="6" id="KW-0238">DNA-binding</keyword>
<comment type="similarity">
    <text evidence="1">Belongs to the type IV zinc-finger family. Class A subfamily.</text>
</comment>
<dbReference type="SUPFAM" id="SSF57716">
    <property type="entry name" value="Glucocorticoid receptor-like (DNA-binding domain)"/>
    <property type="match status" value="1"/>
</dbReference>
<dbReference type="CDD" id="cd00202">
    <property type="entry name" value="ZnF_GATA"/>
    <property type="match status" value="1"/>
</dbReference>
<dbReference type="PROSITE" id="PS00344">
    <property type="entry name" value="GATA_ZN_FINGER_1"/>
    <property type="match status" value="1"/>
</dbReference>
<comment type="caution">
    <text evidence="13">The sequence shown here is derived from an EMBL/GenBank/DDBJ whole genome shotgun (WGS) entry which is preliminary data.</text>
</comment>